<name>A0ABV4K7X9_9FLAO</name>
<keyword evidence="2" id="KW-0677">Repeat</keyword>
<evidence type="ECO:0000313" key="4">
    <source>
        <dbReference type="EMBL" id="MEZ7513687.1"/>
    </source>
</evidence>
<dbReference type="EC" id="2.8.1.-" evidence="4"/>
<evidence type="ECO:0000256" key="2">
    <source>
        <dbReference type="ARBA" id="ARBA00022737"/>
    </source>
</evidence>
<comment type="caution">
    <text evidence="4">The sequence shown here is derived from an EMBL/GenBank/DDBJ whole genome shotgun (WGS) entry which is preliminary data.</text>
</comment>
<dbReference type="Proteomes" id="UP001568894">
    <property type="component" value="Unassembled WGS sequence"/>
</dbReference>
<dbReference type="SUPFAM" id="SSF52821">
    <property type="entry name" value="Rhodanese/Cell cycle control phosphatase"/>
    <property type="match status" value="2"/>
</dbReference>
<protein>
    <submittedName>
        <fullName evidence="4">Sulfurtransferase</fullName>
        <ecNumber evidence="4">2.8.1.-</ecNumber>
    </submittedName>
</protein>
<evidence type="ECO:0000313" key="5">
    <source>
        <dbReference type="Proteomes" id="UP001568894"/>
    </source>
</evidence>
<dbReference type="EMBL" id="JASMRN010000001">
    <property type="protein sequence ID" value="MEZ7513687.1"/>
    <property type="molecule type" value="Genomic_DNA"/>
</dbReference>
<dbReference type="InterPro" id="IPR001763">
    <property type="entry name" value="Rhodanese-like_dom"/>
</dbReference>
<gene>
    <name evidence="4" type="ORF">QO192_00180</name>
</gene>
<dbReference type="CDD" id="cd01448">
    <property type="entry name" value="TST_Repeat_1"/>
    <property type="match status" value="1"/>
</dbReference>
<dbReference type="PROSITE" id="PS50206">
    <property type="entry name" value="RHODANESE_3"/>
    <property type="match status" value="2"/>
</dbReference>
<dbReference type="Pfam" id="PF00581">
    <property type="entry name" value="Rhodanese"/>
    <property type="match status" value="2"/>
</dbReference>
<dbReference type="InterPro" id="IPR045078">
    <property type="entry name" value="TST/MPST-like"/>
</dbReference>
<dbReference type="InterPro" id="IPR036873">
    <property type="entry name" value="Rhodanese-like_dom_sf"/>
</dbReference>
<evidence type="ECO:0000259" key="3">
    <source>
        <dbReference type="PROSITE" id="PS50206"/>
    </source>
</evidence>
<dbReference type="SMART" id="SM00450">
    <property type="entry name" value="RHOD"/>
    <property type="match status" value="2"/>
</dbReference>
<evidence type="ECO:0000256" key="1">
    <source>
        <dbReference type="ARBA" id="ARBA00022679"/>
    </source>
</evidence>
<reference evidence="4 5" key="1">
    <citation type="submission" date="2023-05" db="EMBL/GenBank/DDBJ databases">
        <title>Adaptations of aquatic viruses from atmosphere-close ecosystems of the Central Arctic Ocean.</title>
        <authorList>
            <person name="Rahlff J."/>
            <person name="Holmfeldt K."/>
        </authorList>
    </citation>
    <scope>NUCLEOTIDE SEQUENCE [LARGE SCALE GENOMIC DNA]</scope>
    <source>
        <strain evidence="4 5">Arc14</strain>
    </source>
</reference>
<dbReference type="RefSeq" id="WP_371567114.1">
    <property type="nucleotide sequence ID" value="NZ_JASMRN010000001.1"/>
</dbReference>
<dbReference type="CDD" id="cd01449">
    <property type="entry name" value="TST_Repeat_2"/>
    <property type="match status" value="1"/>
</dbReference>
<organism evidence="4 5">
    <name type="scientific">Flavobacterium frigidarium</name>
    <dbReference type="NCBI Taxonomy" id="99286"/>
    <lineage>
        <taxon>Bacteria</taxon>
        <taxon>Pseudomonadati</taxon>
        <taxon>Bacteroidota</taxon>
        <taxon>Flavobacteriia</taxon>
        <taxon>Flavobacteriales</taxon>
        <taxon>Flavobacteriaceae</taxon>
        <taxon>Flavobacterium</taxon>
    </lineage>
</organism>
<proteinExistence type="predicted"/>
<feature type="domain" description="Rhodanese" evidence="3">
    <location>
        <begin position="163"/>
        <end position="273"/>
    </location>
</feature>
<dbReference type="PANTHER" id="PTHR11364">
    <property type="entry name" value="THIOSULFATE SULFERTANSFERASE"/>
    <property type="match status" value="1"/>
</dbReference>
<dbReference type="Gene3D" id="3.40.250.10">
    <property type="entry name" value="Rhodanese-like domain"/>
    <property type="match status" value="2"/>
</dbReference>
<sequence length="273" mass="30496">MKSPIVSVKWLANNLQDPTLIILDASQQVNQAKVASQFQDVQIKDARYFDIKNDFSDITNPLPNTLPTAHIFTAAAQKLGINSDSKIVIYDSLGIYSSPRAWWLFTIMGHENVWVLDGGLPAYAKENLPLEPTAKRVYAHGNFEAHFNPETVRTKEQVLENIQTKEAILIDARSNDRFTGETEEPRAGLRSGHIPGSSNIPYIDMLRDGHFLTKEELVKVLPQHNKPMYFSCGSGVTACIVLIAYEIIGNNNPKAIYDGSWTEWGQIASLPIE</sequence>
<dbReference type="PANTHER" id="PTHR11364:SF27">
    <property type="entry name" value="SULFURTRANSFERASE"/>
    <property type="match status" value="1"/>
</dbReference>
<keyword evidence="5" id="KW-1185">Reference proteome</keyword>
<keyword evidence="1 4" id="KW-0808">Transferase</keyword>
<dbReference type="GO" id="GO:0016740">
    <property type="term" value="F:transferase activity"/>
    <property type="evidence" value="ECO:0007669"/>
    <property type="project" value="UniProtKB-KW"/>
</dbReference>
<feature type="domain" description="Rhodanese" evidence="3">
    <location>
        <begin position="16"/>
        <end position="132"/>
    </location>
</feature>
<accession>A0ABV4K7X9</accession>